<comment type="caution">
    <text evidence="2">The sequence shown here is derived from an EMBL/GenBank/DDBJ whole genome shotgun (WGS) entry which is preliminary data.</text>
</comment>
<evidence type="ECO:0000313" key="2">
    <source>
        <dbReference type="EMBL" id="KAJ8981809.1"/>
    </source>
</evidence>
<accession>A0ABQ9JV48</accession>
<keyword evidence="1" id="KW-0472">Membrane</keyword>
<evidence type="ECO:0000313" key="3">
    <source>
        <dbReference type="Proteomes" id="UP001162164"/>
    </source>
</evidence>
<keyword evidence="1" id="KW-0812">Transmembrane</keyword>
<gene>
    <name evidence="2" type="ORF">NQ317_007395</name>
</gene>
<keyword evidence="1" id="KW-1133">Transmembrane helix</keyword>
<name>A0ABQ9JV48_9CUCU</name>
<sequence length="572" mass="66038">MMFVSGAHPEKRGGVLQDILFLLAISSGLTTIYLGVLLIKSEDIGWDVIGEAMESVLLAFHADKINDVIWSTNWYNISNSTTKISMKMIQMIGQKSISIRAGIVGANFDTCVKQEELWYLRLKMYVGLGTQGLRILTTTSLALKRFSSLAFEYHPVLKVKILSKKRVLKYIYRFPDLKYDGAMVHCIVCGIELAVWNSSNCKRHIQSKMHVNNSQLQSPYKAFLYDFIFMLSVCNIPQNLLTIKKFRLFWKKYVPNWTLPTRGRLRQQFYHVRELVECKIARELRNKNLWVTMDETRDAKNNVMTNVLVRILTPNGCSKPYLIASKKLGTSSYEAIQQLIINTLEKFCINNDKVLMLVTDRIKILNYVAEEIQNSYPNVTQLISHTKIVFENTRCLKEFRKSLISEFDPNQSESIWESQRQFENPVVADDLQTIYRNYGILADAIRKLHDTELSLGESLFLLDKVKMSLQNLTDPTGVAVSTKLNDEIKNYSGFFELHHVNHCLNVENRINENYEHFRYASMIGVEMDRLLPNFAATFSRARNRLTEANVESILMMQVFARLSNSQPSLFQY</sequence>
<reference evidence="2" key="1">
    <citation type="journal article" date="2023" name="Insect Mol. Biol.">
        <title>Genome sequencing provides insights into the evolution of gene families encoding plant cell wall-degrading enzymes in longhorned beetles.</title>
        <authorList>
            <person name="Shin N.R."/>
            <person name="Okamura Y."/>
            <person name="Kirsch R."/>
            <person name="Pauchet Y."/>
        </authorList>
    </citation>
    <scope>NUCLEOTIDE SEQUENCE</scope>
    <source>
        <strain evidence="2">MMC_N1</strain>
    </source>
</reference>
<organism evidence="2 3">
    <name type="scientific">Molorchus minor</name>
    <dbReference type="NCBI Taxonomy" id="1323400"/>
    <lineage>
        <taxon>Eukaryota</taxon>
        <taxon>Metazoa</taxon>
        <taxon>Ecdysozoa</taxon>
        <taxon>Arthropoda</taxon>
        <taxon>Hexapoda</taxon>
        <taxon>Insecta</taxon>
        <taxon>Pterygota</taxon>
        <taxon>Neoptera</taxon>
        <taxon>Endopterygota</taxon>
        <taxon>Coleoptera</taxon>
        <taxon>Polyphaga</taxon>
        <taxon>Cucujiformia</taxon>
        <taxon>Chrysomeloidea</taxon>
        <taxon>Cerambycidae</taxon>
        <taxon>Lamiinae</taxon>
        <taxon>Monochamini</taxon>
        <taxon>Molorchus</taxon>
    </lineage>
</organism>
<feature type="transmembrane region" description="Helical" evidence="1">
    <location>
        <begin position="20"/>
        <end position="39"/>
    </location>
</feature>
<dbReference type="Proteomes" id="UP001162164">
    <property type="component" value="Unassembled WGS sequence"/>
</dbReference>
<keyword evidence="3" id="KW-1185">Reference proteome</keyword>
<evidence type="ECO:0000256" key="1">
    <source>
        <dbReference type="SAM" id="Phobius"/>
    </source>
</evidence>
<protein>
    <submittedName>
        <fullName evidence="2">Uncharacterized protein</fullName>
    </submittedName>
</protein>
<proteinExistence type="predicted"/>
<dbReference type="EMBL" id="JAPWTJ010000162">
    <property type="protein sequence ID" value="KAJ8981809.1"/>
    <property type="molecule type" value="Genomic_DNA"/>
</dbReference>